<evidence type="ECO:0000313" key="2">
    <source>
        <dbReference type="Proteomes" id="UP000612899"/>
    </source>
</evidence>
<keyword evidence="2" id="KW-1185">Reference proteome</keyword>
<proteinExistence type="predicted"/>
<dbReference type="AlphaFoldDB" id="A0A8J3VDR3"/>
<accession>A0A8J3VDR3</accession>
<organism evidence="1 2">
    <name type="scientific">Rhizocola hellebori</name>
    <dbReference type="NCBI Taxonomy" id="1392758"/>
    <lineage>
        <taxon>Bacteria</taxon>
        <taxon>Bacillati</taxon>
        <taxon>Actinomycetota</taxon>
        <taxon>Actinomycetes</taxon>
        <taxon>Micromonosporales</taxon>
        <taxon>Micromonosporaceae</taxon>
        <taxon>Rhizocola</taxon>
    </lineage>
</organism>
<dbReference type="Proteomes" id="UP000612899">
    <property type="component" value="Unassembled WGS sequence"/>
</dbReference>
<sequence>MQPSSAALRITEVSHFYASGEARCALDAMSLEMAQGEPVTAIGLVGSGESPLSALGLDLRAHA</sequence>
<gene>
    <name evidence="1" type="ORF">Rhe02_07640</name>
</gene>
<reference evidence="1" key="1">
    <citation type="submission" date="2021-01" db="EMBL/GenBank/DDBJ databases">
        <title>Whole genome shotgun sequence of Rhizocola hellebori NBRC 109834.</title>
        <authorList>
            <person name="Komaki H."/>
            <person name="Tamura T."/>
        </authorList>
    </citation>
    <scope>NUCLEOTIDE SEQUENCE</scope>
    <source>
        <strain evidence="1">NBRC 109834</strain>
    </source>
</reference>
<name>A0A8J3VDR3_9ACTN</name>
<comment type="caution">
    <text evidence="1">The sequence shown here is derived from an EMBL/GenBank/DDBJ whole genome shotgun (WGS) entry which is preliminary data.</text>
</comment>
<protein>
    <submittedName>
        <fullName evidence="1">Uncharacterized protein</fullName>
    </submittedName>
</protein>
<evidence type="ECO:0000313" key="1">
    <source>
        <dbReference type="EMBL" id="GIH02697.1"/>
    </source>
</evidence>
<dbReference type="EMBL" id="BONY01000003">
    <property type="protein sequence ID" value="GIH02697.1"/>
    <property type="molecule type" value="Genomic_DNA"/>
</dbReference>